<gene>
    <name evidence="1" type="ORF">J1N35_002686</name>
</gene>
<dbReference type="OrthoDB" id="1000312at2759"/>
<sequence length="281" mass="32159">MGSVQIIVFVSNIPASMHWKGLAISRLNGFVILGSRIWVKVARFKGRKTIWRRAFKQRNSMNAEENNQVGVVNVGRGKECDEKLEDMRNLDFLVGSFGDGSGSAGLKMAEVVQGHVEDELLWKFQKCLVKEVASFCEQKSLPDRIAQVGLGEICVKRIQWNFFLIEIQDAELAEILKQSEWSYLKEFFINIEPWLERLAFSERITWIEVSGVPMHYWNYETFKRIAGKWGTLVSMGENLAGTKNFEKMEMLISISQVKKIDEMVLLEVGDARFPVRVSELG</sequence>
<reference evidence="1 2" key="1">
    <citation type="journal article" date="2021" name="Plant Biotechnol. J.">
        <title>Multi-omics assisted identification of the key and species-specific regulatory components of drought-tolerant mechanisms in Gossypium stocksii.</title>
        <authorList>
            <person name="Yu D."/>
            <person name="Ke L."/>
            <person name="Zhang D."/>
            <person name="Wu Y."/>
            <person name="Sun Y."/>
            <person name="Mei J."/>
            <person name="Sun J."/>
            <person name="Sun Y."/>
        </authorList>
    </citation>
    <scope>NUCLEOTIDE SEQUENCE [LARGE SCALE GENOMIC DNA]</scope>
    <source>
        <strain evidence="2">cv. E1</strain>
        <tissue evidence="1">Leaf</tissue>
    </source>
</reference>
<name>A0A9D3WN35_9ROSI</name>
<organism evidence="1 2">
    <name type="scientific">Gossypium stocksii</name>
    <dbReference type="NCBI Taxonomy" id="47602"/>
    <lineage>
        <taxon>Eukaryota</taxon>
        <taxon>Viridiplantae</taxon>
        <taxon>Streptophyta</taxon>
        <taxon>Embryophyta</taxon>
        <taxon>Tracheophyta</taxon>
        <taxon>Spermatophyta</taxon>
        <taxon>Magnoliopsida</taxon>
        <taxon>eudicotyledons</taxon>
        <taxon>Gunneridae</taxon>
        <taxon>Pentapetalae</taxon>
        <taxon>rosids</taxon>
        <taxon>malvids</taxon>
        <taxon>Malvales</taxon>
        <taxon>Malvaceae</taxon>
        <taxon>Malvoideae</taxon>
        <taxon>Gossypium</taxon>
    </lineage>
</organism>
<comment type="caution">
    <text evidence="1">The sequence shown here is derived from an EMBL/GenBank/DDBJ whole genome shotgun (WGS) entry which is preliminary data.</text>
</comment>
<accession>A0A9D3WN35</accession>
<dbReference type="EMBL" id="JAIQCV010000001">
    <property type="protein sequence ID" value="KAH1131308.1"/>
    <property type="molecule type" value="Genomic_DNA"/>
</dbReference>
<dbReference type="PANTHER" id="PTHR34427">
    <property type="entry name" value="DUF4283 DOMAIN PROTEIN"/>
    <property type="match status" value="1"/>
</dbReference>
<proteinExistence type="predicted"/>
<evidence type="ECO:0000313" key="1">
    <source>
        <dbReference type="EMBL" id="KAH1131308.1"/>
    </source>
</evidence>
<evidence type="ECO:0000313" key="2">
    <source>
        <dbReference type="Proteomes" id="UP000828251"/>
    </source>
</evidence>
<dbReference type="Proteomes" id="UP000828251">
    <property type="component" value="Unassembled WGS sequence"/>
</dbReference>
<evidence type="ECO:0008006" key="3">
    <source>
        <dbReference type="Google" id="ProtNLM"/>
    </source>
</evidence>
<protein>
    <recommendedName>
        <fullName evidence="3">DUF4283 domain-containing protein</fullName>
    </recommendedName>
</protein>
<dbReference type="PANTHER" id="PTHR34427:SF5">
    <property type="entry name" value="DUF4283 DOMAIN-CONTAINING PROTEIN"/>
    <property type="match status" value="1"/>
</dbReference>
<keyword evidence="2" id="KW-1185">Reference proteome</keyword>
<dbReference type="AlphaFoldDB" id="A0A9D3WN35"/>